<keyword evidence="3" id="KW-1185">Reference proteome</keyword>
<feature type="transmembrane region" description="Helical" evidence="1">
    <location>
        <begin position="110"/>
        <end position="131"/>
    </location>
</feature>
<dbReference type="EMBL" id="FUYP01000018">
    <property type="protein sequence ID" value="SKB78307.1"/>
    <property type="molecule type" value="Genomic_DNA"/>
</dbReference>
<evidence type="ECO:0000313" key="2">
    <source>
        <dbReference type="EMBL" id="SKB78307.1"/>
    </source>
</evidence>
<feature type="transmembrane region" description="Helical" evidence="1">
    <location>
        <begin position="59"/>
        <end position="79"/>
    </location>
</feature>
<gene>
    <name evidence="2" type="ORF">SAMN06295937_101851</name>
</gene>
<dbReference type="Proteomes" id="UP000190044">
    <property type="component" value="Unassembled WGS sequence"/>
</dbReference>
<feature type="transmembrane region" description="Helical" evidence="1">
    <location>
        <begin position="33"/>
        <end position="52"/>
    </location>
</feature>
<name>A0A1T5E2Z3_9SPHN</name>
<organism evidence="2 3">
    <name type="scientific">Sphingopyxis flava</name>
    <dbReference type="NCBI Taxonomy" id="1507287"/>
    <lineage>
        <taxon>Bacteria</taxon>
        <taxon>Pseudomonadati</taxon>
        <taxon>Pseudomonadota</taxon>
        <taxon>Alphaproteobacteria</taxon>
        <taxon>Sphingomonadales</taxon>
        <taxon>Sphingomonadaceae</taxon>
        <taxon>Sphingopyxis</taxon>
    </lineage>
</organism>
<dbReference type="OrthoDB" id="7449199at2"/>
<accession>A0A1T5E2Z3</accession>
<protein>
    <submittedName>
        <fullName evidence="2">Uncharacterized protein</fullName>
    </submittedName>
</protein>
<dbReference type="RefSeq" id="WP_079639381.1">
    <property type="nucleotide sequence ID" value="NZ_FUYP01000018.1"/>
</dbReference>
<reference evidence="3" key="1">
    <citation type="submission" date="2017-02" db="EMBL/GenBank/DDBJ databases">
        <authorList>
            <person name="Varghese N."/>
            <person name="Submissions S."/>
        </authorList>
    </citation>
    <scope>NUCLEOTIDE SEQUENCE [LARGE SCALE GENOMIC DNA]</scope>
    <source>
        <strain evidence="3">R11H</strain>
    </source>
</reference>
<proteinExistence type="predicted"/>
<sequence length="137" mass="14804">MSDRPVLPAPAYRSNDPYETSGVQAGFQLPRSAWRAMFACYAIFFLGIFAATGRDAASVMMLVISGLYMLMFFGTAKLLHAQKGAEHDSPLDRSDGLLETWTGPMDRRSVAAQILAVPAGFAFLGVTFFIARAAAGF</sequence>
<keyword evidence="1" id="KW-1133">Transmembrane helix</keyword>
<keyword evidence="1" id="KW-0472">Membrane</keyword>
<evidence type="ECO:0000256" key="1">
    <source>
        <dbReference type="SAM" id="Phobius"/>
    </source>
</evidence>
<evidence type="ECO:0000313" key="3">
    <source>
        <dbReference type="Proteomes" id="UP000190044"/>
    </source>
</evidence>
<keyword evidence="1" id="KW-0812">Transmembrane</keyword>
<dbReference type="AlphaFoldDB" id="A0A1T5E2Z3"/>